<dbReference type="EMBL" id="CM055101">
    <property type="protein sequence ID" value="KAJ7542091.1"/>
    <property type="molecule type" value="Genomic_DNA"/>
</dbReference>
<evidence type="ECO:0000313" key="2">
    <source>
        <dbReference type="Proteomes" id="UP001162992"/>
    </source>
</evidence>
<accession>A0ACC2CJD6</accession>
<dbReference type="Proteomes" id="UP001162992">
    <property type="component" value="Chromosome 10"/>
</dbReference>
<proteinExistence type="predicted"/>
<evidence type="ECO:0000313" key="1">
    <source>
        <dbReference type="EMBL" id="KAJ7542091.1"/>
    </source>
</evidence>
<comment type="caution">
    <text evidence="1">The sequence shown here is derived from an EMBL/GenBank/DDBJ whole genome shotgun (WGS) entry which is preliminary data.</text>
</comment>
<protein>
    <submittedName>
        <fullName evidence="1">Uncharacterized protein</fullName>
    </submittedName>
</protein>
<gene>
    <name evidence="1" type="ORF">O6H91_10G089500</name>
</gene>
<sequence>MSAVKRVTRTAALLNAQPIPQQQHSDGAPSRAVISFRAKKLRTVVPHPRKDEQNCAVSKNSSSDTASKDPSLCSSKHEDTSSVTKRRKRVNSSQMDVSRAVQCSSGDGKPVGTEMSCSLLVSSVLSLLDPQLLAAATQHIRMVDERLRGIIDMHEGPKFEKCESAFASLVRSIVSQQLASKAASAIHGRLVTLCGGDTDVTPSTILKLSAAELRVIGISERKANYLHDLASKFTADSLSDSTILVMDDSSLMTSLTAVKGIGVWSVHMFMIFSLHRPDILPVGDLGVRKGFQKLYGLKSLPDAEKMEELSSKWKPYRSLGSWYMWRVLSKTLPFATIDSN</sequence>
<name>A0ACC2CJD6_DIPCM</name>
<keyword evidence="2" id="KW-1185">Reference proteome</keyword>
<organism evidence="1 2">
    <name type="scientific">Diphasiastrum complanatum</name>
    <name type="common">Issler's clubmoss</name>
    <name type="synonym">Lycopodium complanatum</name>
    <dbReference type="NCBI Taxonomy" id="34168"/>
    <lineage>
        <taxon>Eukaryota</taxon>
        <taxon>Viridiplantae</taxon>
        <taxon>Streptophyta</taxon>
        <taxon>Embryophyta</taxon>
        <taxon>Tracheophyta</taxon>
        <taxon>Lycopodiopsida</taxon>
        <taxon>Lycopodiales</taxon>
        <taxon>Lycopodiaceae</taxon>
        <taxon>Lycopodioideae</taxon>
        <taxon>Diphasiastrum</taxon>
    </lineage>
</organism>
<reference evidence="2" key="1">
    <citation type="journal article" date="2024" name="Proc. Natl. Acad. Sci. U.S.A.">
        <title>Extraordinary preservation of gene collinearity over three hundred million years revealed in homosporous lycophytes.</title>
        <authorList>
            <person name="Li C."/>
            <person name="Wickell D."/>
            <person name="Kuo L.Y."/>
            <person name="Chen X."/>
            <person name="Nie B."/>
            <person name="Liao X."/>
            <person name="Peng D."/>
            <person name="Ji J."/>
            <person name="Jenkins J."/>
            <person name="Williams M."/>
            <person name="Shu S."/>
            <person name="Plott C."/>
            <person name="Barry K."/>
            <person name="Rajasekar S."/>
            <person name="Grimwood J."/>
            <person name="Han X."/>
            <person name="Sun S."/>
            <person name="Hou Z."/>
            <person name="He W."/>
            <person name="Dai G."/>
            <person name="Sun C."/>
            <person name="Schmutz J."/>
            <person name="Leebens-Mack J.H."/>
            <person name="Li F.W."/>
            <person name="Wang L."/>
        </authorList>
    </citation>
    <scope>NUCLEOTIDE SEQUENCE [LARGE SCALE GENOMIC DNA]</scope>
    <source>
        <strain evidence="2">cv. PW_Plant_1</strain>
    </source>
</reference>